<dbReference type="InterPro" id="IPR050789">
    <property type="entry name" value="Diverse_Enzym_Activities"/>
</dbReference>
<feature type="chain" id="PRO_5026096184" evidence="1">
    <location>
        <begin position="24"/>
        <end position="379"/>
    </location>
</feature>
<dbReference type="RefSeq" id="WP_165256628.1">
    <property type="nucleotide sequence ID" value="NZ_JAAKGT010000002.1"/>
</dbReference>
<dbReference type="PANTHER" id="PTHR43283:SF18">
    <property type="match status" value="1"/>
</dbReference>
<comment type="caution">
    <text evidence="3">The sequence shown here is derived from an EMBL/GenBank/DDBJ whole genome shotgun (WGS) entry which is preliminary data.</text>
</comment>
<keyword evidence="1" id="KW-0732">Signal</keyword>
<dbReference type="Gene3D" id="3.40.710.10">
    <property type="entry name" value="DD-peptidase/beta-lactamase superfamily"/>
    <property type="match status" value="1"/>
</dbReference>
<accession>A0A6G4QU96</accession>
<protein>
    <submittedName>
        <fullName evidence="3">Beta-lactamase family protein</fullName>
    </submittedName>
</protein>
<evidence type="ECO:0000259" key="2">
    <source>
        <dbReference type="Pfam" id="PF00144"/>
    </source>
</evidence>
<dbReference type="PANTHER" id="PTHR43283">
    <property type="entry name" value="BETA-LACTAMASE-RELATED"/>
    <property type="match status" value="1"/>
</dbReference>
<reference evidence="3" key="1">
    <citation type="submission" date="2020-02" db="EMBL/GenBank/DDBJ databases">
        <authorList>
            <person name="Gao J."/>
            <person name="Sun J."/>
        </authorList>
    </citation>
    <scope>NUCLEOTIDE SEQUENCE</scope>
    <source>
        <strain evidence="3">602-2</strain>
    </source>
</reference>
<dbReference type="AlphaFoldDB" id="A0A6G4QU96"/>
<dbReference type="EMBL" id="JAAKGT010000002">
    <property type="protein sequence ID" value="NGM48904.1"/>
    <property type="molecule type" value="Genomic_DNA"/>
</dbReference>
<evidence type="ECO:0000313" key="3">
    <source>
        <dbReference type="EMBL" id="NGM48904.1"/>
    </source>
</evidence>
<dbReference type="InterPro" id="IPR001466">
    <property type="entry name" value="Beta-lactam-related"/>
</dbReference>
<evidence type="ECO:0000256" key="1">
    <source>
        <dbReference type="SAM" id="SignalP"/>
    </source>
</evidence>
<feature type="signal peptide" evidence="1">
    <location>
        <begin position="1"/>
        <end position="23"/>
    </location>
</feature>
<gene>
    <name evidence="3" type="ORF">G5B46_04730</name>
</gene>
<dbReference type="Pfam" id="PF00144">
    <property type="entry name" value="Beta-lactamase"/>
    <property type="match status" value="1"/>
</dbReference>
<name>A0A6G4QU96_9CAUL</name>
<dbReference type="InterPro" id="IPR012338">
    <property type="entry name" value="Beta-lactam/transpept-like"/>
</dbReference>
<feature type="domain" description="Beta-lactamase-related" evidence="2">
    <location>
        <begin position="28"/>
        <end position="347"/>
    </location>
</feature>
<sequence>MSIKSLAWTAAALCLGAAGSAHAENPKLDAEIARLMALGKVPGVAVAVIEDGKVAHVTAQGVRNEKGDRLAPQTVMYAASITKATFAYYVMMLVDEGRLNLDTPIATYLPKPLPDYKAYADLAGDERWRKITPRILLTHSAGFPNFRWLNPDEKLDIKFEPGARYAYAGEGVNLMQFVIEQGLGVKVGEDMDRRLFKPLGMTRSGMVWRDDFAPDIADGRDEAGKWQPHDDRSSVKAAGSLDTTIDDMGKLAAAMASGWGLSKKARAEFARGSLPIVSRSEFPTLSEETNPDNARIKLAAGVGVVTFEGPQGRAFFKGGHNDITDNMMVCVEKGRRCVVILTNSGDGQRIFPSLVKAALGETGMPWAWEYSRLMPVEAP</sequence>
<dbReference type="SUPFAM" id="SSF56601">
    <property type="entry name" value="beta-lactamase/transpeptidase-like"/>
    <property type="match status" value="1"/>
</dbReference>
<organism evidence="3">
    <name type="scientific">Caulobacter sp. 602-2</name>
    <dbReference type="NCBI Taxonomy" id="2710887"/>
    <lineage>
        <taxon>Bacteria</taxon>
        <taxon>Pseudomonadati</taxon>
        <taxon>Pseudomonadota</taxon>
        <taxon>Alphaproteobacteria</taxon>
        <taxon>Caulobacterales</taxon>
        <taxon>Caulobacteraceae</taxon>
        <taxon>Caulobacter</taxon>
    </lineage>
</organism>
<proteinExistence type="predicted"/>